<feature type="compositionally biased region" description="Polar residues" evidence="8">
    <location>
        <begin position="901"/>
        <end position="912"/>
    </location>
</feature>
<dbReference type="SMART" id="SM00746">
    <property type="entry name" value="TRASH"/>
    <property type="match status" value="16"/>
</dbReference>
<evidence type="ECO:0000256" key="4">
    <source>
        <dbReference type="ARBA" id="ARBA00022737"/>
    </source>
</evidence>
<feature type="region of interest" description="Disordered" evidence="8">
    <location>
        <begin position="574"/>
        <end position="602"/>
    </location>
</feature>
<feature type="compositionally biased region" description="Low complexity" evidence="8">
    <location>
        <begin position="2227"/>
        <end position="2236"/>
    </location>
</feature>
<keyword evidence="1" id="KW-1017">Isopeptide bond</keyword>
<evidence type="ECO:0000259" key="9">
    <source>
        <dbReference type="PROSITE" id="PS50280"/>
    </source>
</evidence>
<feature type="region of interest" description="Disordered" evidence="8">
    <location>
        <begin position="524"/>
        <end position="562"/>
    </location>
</feature>
<dbReference type="PROSITE" id="PS50280">
    <property type="entry name" value="SET"/>
    <property type="match status" value="1"/>
</dbReference>
<reference evidence="10" key="1">
    <citation type="submission" date="2023-04" db="EMBL/GenBank/DDBJ databases">
        <title>Chromosome-level genome of Chaenocephalus aceratus.</title>
        <authorList>
            <person name="Park H."/>
        </authorList>
    </citation>
    <scope>NUCLEOTIDE SEQUENCE</scope>
    <source>
        <strain evidence="10">DE</strain>
        <tissue evidence="10">Muscle</tissue>
    </source>
</reference>
<keyword evidence="3" id="KW-0479">Metal-binding</keyword>
<feature type="compositionally biased region" description="Basic and acidic residues" evidence="8">
    <location>
        <begin position="2174"/>
        <end position="2216"/>
    </location>
</feature>
<feature type="compositionally biased region" description="Acidic residues" evidence="8">
    <location>
        <begin position="540"/>
        <end position="552"/>
    </location>
</feature>
<keyword evidence="7" id="KW-0832">Ubl conjugation</keyword>
<keyword evidence="2" id="KW-0597">Phosphoprotein</keyword>
<dbReference type="SUPFAM" id="SSF82199">
    <property type="entry name" value="SET domain"/>
    <property type="match status" value="2"/>
</dbReference>
<feature type="compositionally biased region" description="Polar residues" evidence="8">
    <location>
        <begin position="201"/>
        <end position="212"/>
    </location>
</feature>
<dbReference type="InterPro" id="IPR010507">
    <property type="entry name" value="Znf_MYM"/>
</dbReference>
<feature type="compositionally biased region" description="Basic and acidic residues" evidence="8">
    <location>
        <begin position="873"/>
        <end position="886"/>
    </location>
</feature>
<dbReference type="Pfam" id="PF06467">
    <property type="entry name" value="zf-FCS"/>
    <property type="match status" value="1"/>
</dbReference>
<feature type="region of interest" description="Disordered" evidence="8">
    <location>
        <begin position="745"/>
        <end position="807"/>
    </location>
</feature>
<evidence type="ECO:0000256" key="2">
    <source>
        <dbReference type="ARBA" id="ARBA00022553"/>
    </source>
</evidence>
<dbReference type="Gene3D" id="2.170.270.10">
    <property type="entry name" value="SET domain"/>
    <property type="match status" value="2"/>
</dbReference>
<feature type="region of interest" description="Disordered" evidence="8">
    <location>
        <begin position="198"/>
        <end position="244"/>
    </location>
</feature>
<feature type="compositionally biased region" description="Low complexity" evidence="8">
    <location>
        <begin position="553"/>
        <end position="562"/>
    </location>
</feature>
<evidence type="ECO:0000313" key="11">
    <source>
        <dbReference type="Proteomes" id="UP001228049"/>
    </source>
</evidence>
<dbReference type="InterPro" id="IPR011017">
    <property type="entry name" value="TRASH_dom"/>
</dbReference>
<feature type="compositionally biased region" description="Polar residues" evidence="8">
    <location>
        <begin position="130"/>
        <end position="143"/>
    </location>
</feature>
<name>A0AAD9BBE2_DISEL</name>
<dbReference type="EMBL" id="JASDAP010000025">
    <property type="protein sequence ID" value="KAK1880692.1"/>
    <property type="molecule type" value="Genomic_DNA"/>
</dbReference>
<keyword evidence="6" id="KW-0862">Zinc</keyword>
<dbReference type="InterPro" id="IPR021893">
    <property type="entry name" value="ZMYM2-like_C"/>
</dbReference>
<evidence type="ECO:0000256" key="5">
    <source>
        <dbReference type="ARBA" id="ARBA00022771"/>
    </source>
</evidence>
<feature type="region of interest" description="Disordered" evidence="8">
    <location>
        <begin position="130"/>
        <end position="185"/>
    </location>
</feature>
<keyword evidence="11" id="KW-1185">Reference proteome</keyword>
<dbReference type="SMART" id="SM00317">
    <property type="entry name" value="SET"/>
    <property type="match status" value="2"/>
</dbReference>
<dbReference type="InterPro" id="IPR057926">
    <property type="entry name" value="QRICH1_dom"/>
</dbReference>
<keyword evidence="4" id="KW-0677">Repeat</keyword>
<dbReference type="Proteomes" id="UP001228049">
    <property type="component" value="Unassembled WGS sequence"/>
</dbReference>
<organism evidence="10 11">
    <name type="scientific">Dissostichus eleginoides</name>
    <name type="common">Patagonian toothfish</name>
    <name type="synonym">Dissostichus amissus</name>
    <dbReference type="NCBI Taxonomy" id="100907"/>
    <lineage>
        <taxon>Eukaryota</taxon>
        <taxon>Metazoa</taxon>
        <taxon>Chordata</taxon>
        <taxon>Craniata</taxon>
        <taxon>Vertebrata</taxon>
        <taxon>Euteleostomi</taxon>
        <taxon>Actinopterygii</taxon>
        <taxon>Neopterygii</taxon>
        <taxon>Teleostei</taxon>
        <taxon>Neoteleostei</taxon>
        <taxon>Acanthomorphata</taxon>
        <taxon>Eupercaria</taxon>
        <taxon>Perciformes</taxon>
        <taxon>Notothenioidei</taxon>
        <taxon>Nototheniidae</taxon>
        <taxon>Dissostichus</taxon>
    </lineage>
</organism>
<feature type="compositionally biased region" description="Polar residues" evidence="8">
    <location>
        <begin position="828"/>
        <end position="848"/>
    </location>
</feature>
<dbReference type="PANTHER" id="PTHR45736:SF5">
    <property type="entry name" value="ZINC FINGER MYM-TYPE PROTEIN 4"/>
    <property type="match status" value="1"/>
</dbReference>
<keyword evidence="5" id="KW-0863">Zinc-finger</keyword>
<feature type="compositionally biased region" description="Acidic residues" evidence="8">
    <location>
        <begin position="857"/>
        <end position="872"/>
    </location>
</feature>
<evidence type="ECO:0000256" key="6">
    <source>
        <dbReference type="ARBA" id="ARBA00022833"/>
    </source>
</evidence>
<sequence length="2636" mass="296243">MEKQRSQLTPEQDALEYIVACRDKPFLEEKFINSFKGKGVFTNRAIEPSAFVVEYRGKIFSPKYTTRKKKCGDNLNKYFFEFSWKAAQWCVDASKDDGTLDEISPGEEITYDYGDSSYPWRSMASYDGSSTSYSGIHATTSTPRNERNEDSSASSSDNSSSDDDDFELPDSRTSPGSDSFTNMNHSAFADLDSSKEMMGTSMRQPDNASCSQQEDDSAFDPEELDWNGDTKSKKAKPKPKRCSSPTQNYCYVCGLCGAKYPLHLTSLHLQMHLARIFQILSLESDELNDLSKLLSQDIRADRDYYRSPEAALELAKIAKLLLAMEKGTLERFKGTSLDEIEIGDELESDTEQDNSESDDGVEYFEESDVFLQWGDAAEQQGLTPEQDALEHIKTCGDKPFLEERLIDPIKGRGVFTNESIEPSTFVVEYRGNISRRKEKRKKKCGDTLKNYSFDFSWIGRDWRITALNEDGTLGRLVNDDHIRPNCEMKKIVYEGKPHLCLFTVTAISPGEEITYNYGDSSYPWRPRESSEQNTSQTDLNAEESSSEDESAEESAGSFSSAASCCDEEYVPSSEKQSFEEHVDAPCTRQQDNTDSSSDEELKDPSFTKKNYCYVCGAAQTKISQNPFLFARPDGSDKSFYQGHRLATSFAARCGAKNSSNLRFALFHKHIAKVFQIVSLTNDELGQLAKLLGRDIQTDREYYQTPDAAADIAKISVLLSAVEDGSLERYEGKSLKEIDIPDELELDNSKNIDAEEDNEESESSLLLRSLPFTKDSSETKKIPFQKKLRRAPKKRQDSDSSEMSDVENVIRKCHPSLCSLNTEEDDRSQNMPESSAVITPQKTMSPTNEDATHMSFSDGDDDMNADFDMDTDEDTVRNEENYEERETTPLIPDVTEQDNDSSDSQKNNCSLNNRATDAELEETMEGDTANNMDVDIRSSPDFINAEKKNKLLAAVAGMKEVKLSIPKLDIEKFQTSVHISQLPSDCNSVKSPVKDPFIHEENKQTNSTSKNVRDKPSFAKATQMNCSHCKKSMMKGQTAYQKKGFTDVFCSKSCLFEIFPNNKPDTKSCHHCLKAISKPLDLIMAAVDTKGTIKDFCSPICLISFKSNPVCTQTPQQLCSMCNKSCTTTCKLTLNEDVHTFCSNSCLEGFLGEIKAVCEICSSTCRNRPLKLEVDKETKTICSENCLRQFIEEINTPHQCILCHTPHPMSEMLDYKNKENMVKLFCSSQCVASYKLWPGNENKLQEKKNSRQRKKKSDKQAEQILNTEEGKTLQRGETLYKPKSSKESFCSPECLAKKHPHKTFVTKTCYNCFQVILRPRKMIRCPVDDSGTLRDLCSDACLASVNSKRKLAAPKPPPLSECKMCFQKVYSKFKLTVDGKIVRICSNACLINYQKVNNLQLYTCGVCSSISTDKQFLLKEKDGSKSICSEECLVEFKQKIETPELCPMCRTSHQLSDMSSNGSGRNCPSPEDYDIKEVKPSLEDKEMKEVKILQEEIEITEVKPSLQNLDFIKEEPNDEQEYSQNLPSAISTQGIKYEPKAGDDVAMEDLKIGSVFSLTEDSSTSSAPTLAHMNLPASCFNCKQPLMDGETVFQRQSHAEIFCSTRCLRTFYQVKKTCHFCLQGITQPQDVLQAAVHNEGTIMDFCSKTCLSSFNYKRAVSTKISLEPIPSQSQCSVCTRYCISKHEIIKQDVVHKICSEPCFLRFCNINKLSICENCHSHCDKSVMLKTEGGSIKLCSAECLTQFKQKNKTMQPCAMCRTSHLMSEMCENQFSEDLVELFCNYSCVMAAKIQAVNAAGTPRNCDLCGKKTLPACHLAMSDASIRNFCSLTCAMTFKESHKDTTPAPTSTTGAADQTQGDFLKAPETLPCAQCRRKIKSAPTVIEKKGKIFVLCSLACSQEFKSVNNITGKCEYCKNESIIDDVKKVNGKDCYFCSDGCRVFFEQELGKKWGKHCGSCAHCSSISKAVVTAKFEGTDKEFCSENCSSQYNLLYCHVAKCDTCGRAGELRQSLPLLGEIKHFCDLRCLLHFCNKKVQMASAVSSPPRSSGTVESSPVIANVVSLAMPVSDIQTKVVGHQLKNKSMLCTPLVHNKGVSCMTQTVNTETQTDKSFPKVIVLPVPVPVYVPLPMSMYSQYTPRPVGLPILLPVPVFLPNPTGKSMNDLQEGELSFTSDLKKAQDERKEREDTLLTKEGQRREDRAPKDHGIKCSDDLDSDHQATFTNEEDSSSGSSSGSLSRPNNSEKPSPVLELCQANEPPPPPLELRGDSQSSLSPAPASLLSQQTVGTVHNKDKGHKPQQPSNVAKAESSQREEVSTRKRHKLNSQRGIDAWKRWIQWRESQTDLDLVSSCAVTFNKDILRCSAAELSDSLCRFITEVKRPDGEPYPPDGLFYLCLSIQQYLFENARMENIFSDLTYSKFSTMFTQILKSFRPSVSASGYIHSRVEEEFLWECKQLGAYSPIVLLNTLLFFCCKYFGLTTVEQHRQLSFAHVMRCTKTNHDNSKNTFLRFYPPNEAESDSYGVPAKKRKRTESKEDIVEMMENTENPLRCPVRLYQFYLSKCSESVRQRSDLFYLHPDPCCVPNSTLWFSSAPLDDSTMEAMLVRILAVRELQRDDRRGTEQQASDYTMFESDEEDSR</sequence>
<evidence type="ECO:0000313" key="10">
    <source>
        <dbReference type="EMBL" id="KAK1880692.1"/>
    </source>
</evidence>
<dbReference type="Pfam" id="PF25561">
    <property type="entry name" value="QRICH1"/>
    <property type="match status" value="1"/>
</dbReference>
<feature type="compositionally biased region" description="Basic residues" evidence="8">
    <location>
        <begin position="782"/>
        <end position="792"/>
    </location>
</feature>
<feature type="compositionally biased region" description="Acidic residues" evidence="8">
    <location>
        <begin position="213"/>
        <end position="226"/>
    </location>
</feature>
<evidence type="ECO:0000256" key="7">
    <source>
        <dbReference type="ARBA" id="ARBA00022843"/>
    </source>
</evidence>
<dbReference type="Pfam" id="PF00856">
    <property type="entry name" value="SET"/>
    <property type="match status" value="1"/>
</dbReference>
<feature type="compositionally biased region" description="Polar residues" evidence="8">
    <location>
        <begin position="171"/>
        <end position="185"/>
    </location>
</feature>
<dbReference type="SUPFAM" id="SSF57716">
    <property type="entry name" value="Glucocorticoid receptor-like (DNA-binding domain)"/>
    <property type="match status" value="2"/>
</dbReference>
<evidence type="ECO:0000256" key="8">
    <source>
        <dbReference type="SAM" id="MobiDB-lite"/>
    </source>
</evidence>
<feature type="region of interest" description="Disordered" evidence="8">
    <location>
        <begin position="2174"/>
        <end position="2321"/>
    </location>
</feature>
<dbReference type="GO" id="GO:0008270">
    <property type="term" value="F:zinc ion binding"/>
    <property type="evidence" value="ECO:0007669"/>
    <property type="project" value="UniProtKB-KW"/>
</dbReference>
<proteinExistence type="predicted"/>
<gene>
    <name evidence="10" type="ORF">KUDE01_026216</name>
</gene>
<feature type="domain" description="SET" evidence="9">
    <location>
        <begin position="399"/>
        <end position="518"/>
    </location>
</feature>
<feature type="compositionally biased region" description="Low complexity" evidence="8">
    <location>
        <begin position="2267"/>
        <end position="2282"/>
    </location>
</feature>
<dbReference type="InterPro" id="IPR001214">
    <property type="entry name" value="SET_dom"/>
</dbReference>
<dbReference type="PANTHER" id="PTHR45736">
    <property type="entry name" value="ZINC FINGER MYM-TYPE PROTEIN"/>
    <property type="match status" value="1"/>
</dbReference>
<protein>
    <submittedName>
        <fullName evidence="10">Zinc finger MYM-type protein 4</fullName>
    </submittedName>
</protein>
<evidence type="ECO:0000256" key="3">
    <source>
        <dbReference type="ARBA" id="ARBA00022723"/>
    </source>
</evidence>
<dbReference type="InterPro" id="IPR051284">
    <property type="entry name" value="ZnF_MYMT-QRICH1"/>
</dbReference>
<dbReference type="InterPro" id="IPR046341">
    <property type="entry name" value="SET_dom_sf"/>
</dbReference>
<feature type="region of interest" description="Disordered" evidence="8">
    <location>
        <begin position="819"/>
        <end position="912"/>
    </location>
</feature>
<dbReference type="Pfam" id="PF12012">
    <property type="entry name" value="DUF3504"/>
    <property type="match status" value="1"/>
</dbReference>
<evidence type="ECO:0000256" key="1">
    <source>
        <dbReference type="ARBA" id="ARBA00022499"/>
    </source>
</evidence>
<comment type="caution">
    <text evidence="10">The sequence shown here is derived from an EMBL/GenBank/DDBJ whole genome shotgun (WGS) entry which is preliminary data.</text>
</comment>
<accession>A0AAD9BBE2</accession>
<dbReference type="Pfam" id="PF24900">
    <property type="entry name" value="TRASH_ZMYM4"/>
    <property type="match status" value="2"/>
</dbReference>
<feature type="region of interest" description="Disordered" evidence="8">
    <location>
        <begin position="2613"/>
        <end position="2636"/>
    </location>
</feature>